<evidence type="ECO:0000313" key="3">
    <source>
        <dbReference type="Proteomes" id="UP000505325"/>
    </source>
</evidence>
<organism evidence="2 3">
    <name type="scientific">Paramixta manurensis</name>
    <dbReference type="NCBI Taxonomy" id="2740817"/>
    <lineage>
        <taxon>Bacteria</taxon>
        <taxon>Pseudomonadati</taxon>
        <taxon>Pseudomonadota</taxon>
        <taxon>Gammaproteobacteria</taxon>
        <taxon>Enterobacterales</taxon>
        <taxon>Erwiniaceae</taxon>
        <taxon>Paramixta</taxon>
    </lineage>
</organism>
<keyword evidence="1" id="KW-0812">Transmembrane</keyword>
<dbReference type="RefSeq" id="WP_173634610.1">
    <property type="nucleotide sequence ID" value="NZ_CP054212.1"/>
</dbReference>
<evidence type="ECO:0000256" key="1">
    <source>
        <dbReference type="SAM" id="Phobius"/>
    </source>
</evidence>
<feature type="transmembrane region" description="Helical" evidence="1">
    <location>
        <begin position="51"/>
        <end position="74"/>
    </location>
</feature>
<gene>
    <name evidence="2" type="ORF">PMPD1_2744</name>
</gene>
<reference evidence="2 3" key="1">
    <citation type="submission" date="2020-06" db="EMBL/GenBank/DDBJ databases">
        <title>Genome sequence of Paramixta manurensis strain PD-1.</title>
        <authorList>
            <person name="Lee C.W."/>
            <person name="Kim J."/>
        </authorList>
    </citation>
    <scope>NUCLEOTIDE SEQUENCE [LARGE SCALE GENOMIC DNA]</scope>
    <source>
        <strain evidence="2 3">PD-1</strain>
    </source>
</reference>
<name>A0A6M8URE5_9GAMM</name>
<keyword evidence="3" id="KW-1185">Reference proteome</keyword>
<dbReference type="KEGG" id="pmak:PMPD1_2744"/>
<dbReference type="Proteomes" id="UP000505325">
    <property type="component" value="Chromosome"/>
</dbReference>
<sequence length="386" mass="43198">MSWERQKATITVEPEEPSLVLWLIAGLIAVIAGVLLFVLHANQFLGALQEFNLWIVSGGPLFLWFVMICIRGWMYNHAMDRHQFESDEADYAQQQWTSWAGRYLAVLYSRVILSDELTPSTFLQAPKDLEQGRALCRKIMLPAGEDAFSALIGGLDISELQRLSDLPFHATLLTDSHDPDETLQREFSACWLQLVGQAYPVPLLTILKDRAFDWVGECLKSPILDVELLLVHQTQGRDKYSDALAALLLTSDDVATKYQLSHHARLLRPMSLESAQILSEELDTFFSTQSQAIKTNVIVGDSIAWGDDFSALLTSAKKYEGSWKTQQCHWLEKYAGLSGPFSPWIMTAVVSDITALTKEDCLMLSGDKAQCYINTVTTGNQMNGQG</sequence>
<dbReference type="AlphaFoldDB" id="A0A6M8URE5"/>
<evidence type="ECO:0000313" key="2">
    <source>
        <dbReference type="EMBL" id="QKJ87683.1"/>
    </source>
</evidence>
<keyword evidence="1" id="KW-0472">Membrane</keyword>
<evidence type="ECO:0008006" key="4">
    <source>
        <dbReference type="Google" id="ProtNLM"/>
    </source>
</evidence>
<accession>A0A6M8URE5</accession>
<protein>
    <recommendedName>
        <fullName evidence="4">Type VI secretion protein</fullName>
    </recommendedName>
</protein>
<proteinExistence type="predicted"/>
<feature type="transmembrane region" description="Helical" evidence="1">
    <location>
        <begin position="20"/>
        <end position="39"/>
    </location>
</feature>
<keyword evidence="1" id="KW-1133">Transmembrane helix</keyword>
<dbReference type="EMBL" id="CP054212">
    <property type="protein sequence ID" value="QKJ87683.1"/>
    <property type="molecule type" value="Genomic_DNA"/>
</dbReference>